<keyword evidence="4" id="KW-0503">Monooxygenase</keyword>
<dbReference type="Proteomes" id="UP000301309">
    <property type="component" value="Unassembled WGS sequence"/>
</dbReference>
<keyword evidence="3" id="KW-0560">Oxidoreductase</keyword>
<comment type="caution">
    <text evidence="5">The sequence shown here is derived from an EMBL/GenBank/DDBJ whole genome shotgun (WGS) entry which is preliminary data.</text>
</comment>
<keyword evidence="1" id="KW-0285">Flavoprotein</keyword>
<name>A0A4D4LH33_STRVO</name>
<evidence type="ECO:0000256" key="3">
    <source>
        <dbReference type="ARBA" id="ARBA00023002"/>
    </source>
</evidence>
<organism evidence="5 6">
    <name type="scientific">Streptomyces violaceusniger</name>
    <dbReference type="NCBI Taxonomy" id="68280"/>
    <lineage>
        <taxon>Bacteria</taxon>
        <taxon>Bacillati</taxon>
        <taxon>Actinomycetota</taxon>
        <taxon>Actinomycetes</taxon>
        <taxon>Kitasatosporales</taxon>
        <taxon>Streptomycetaceae</taxon>
        <taxon>Streptomyces</taxon>
        <taxon>Streptomyces violaceusniger group</taxon>
    </lineage>
</organism>
<proteinExistence type="predicted"/>
<dbReference type="GO" id="GO:0004497">
    <property type="term" value="F:monooxygenase activity"/>
    <property type="evidence" value="ECO:0007669"/>
    <property type="project" value="UniProtKB-KW"/>
</dbReference>
<protein>
    <recommendedName>
        <fullName evidence="7">Luciferase-like domain-containing protein</fullName>
    </recommendedName>
</protein>
<evidence type="ECO:0000256" key="1">
    <source>
        <dbReference type="ARBA" id="ARBA00022630"/>
    </source>
</evidence>
<gene>
    <name evidence="5" type="ORF">SVIO_108880</name>
</gene>
<dbReference type="PANTHER" id="PTHR30011:SF16">
    <property type="entry name" value="C2H2 FINGER DOMAIN TRANSCRIPTION FACTOR (EUROFUNG)-RELATED"/>
    <property type="match status" value="1"/>
</dbReference>
<dbReference type="GO" id="GO:0016705">
    <property type="term" value="F:oxidoreductase activity, acting on paired donors, with incorporation or reduction of molecular oxygen"/>
    <property type="evidence" value="ECO:0007669"/>
    <property type="project" value="InterPro"/>
</dbReference>
<evidence type="ECO:0000313" key="5">
    <source>
        <dbReference type="EMBL" id="GDY60265.1"/>
    </source>
</evidence>
<keyword evidence="2" id="KW-0288">FMN</keyword>
<evidence type="ECO:0000256" key="2">
    <source>
        <dbReference type="ARBA" id="ARBA00022643"/>
    </source>
</evidence>
<sequence length="74" mass="8273">MELIGTPDHVAERMGEVMEEVGGDGFMLTTPVLRMNRRWIAEVTDGLVPALQRRGLTRSAYTPGNTLRQNLAEF</sequence>
<dbReference type="PANTHER" id="PTHR30011">
    <property type="entry name" value="ALKANESULFONATE MONOOXYGENASE-RELATED"/>
    <property type="match status" value="1"/>
</dbReference>
<accession>A0A4D4LH33</accession>
<evidence type="ECO:0000313" key="6">
    <source>
        <dbReference type="Proteomes" id="UP000301309"/>
    </source>
</evidence>
<dbReference type="RefSeq" id="WP_344598871.1">
    <property type="nucleotide sequence ID" value="NZ_BAAASO010000090.1"/>
</dbReference>
<dbReference type="InterPro" id="IPR051260">
    <property type="entry name" value="Diverse_substr_monoxygenases"/>
</dbReference>
<reference evidence="5 6" key="1">
    <citation type="journal article" date="2020" name="Int. J. Syst. Evol. Microbiol.">
        <title>Reclassification of Streptomyces castelarensis and Streptomyces sporoclivatus as later heterotypic synonyms of Streptomyces antimycoticus.</title>
        <authorList>
            <person name="Komaki H."/>
            <person name="Tamura T."/>
        </authorList>
    </citation>
    <scope>NUCLEOTIDE SEQUENCE [LARGE SCALE GENOMIC DNA]</scope>
    <source>
        <strain evidence="5 6">NBRC 13459</strain>
    </source>
</reference>
<dbReference type="InterPro" id="IPR036661">
    <property type="entry name" value="Luciferase-like_sf"/>
</dbReference>
<dbReference type="EMBL" id="BJHW01000002">
    <property type="protein sequence ID" value="GDY60265.1"/>
    <property type="molecule type" value="Genomic_DNA"/>
</dbReference>
<dbReference type="SUPFAM" id="SSF51679">
    <property type="entry name" value="Bacterial luciferase-like"/>
    <property type="match status" value="1"/>
</dbReference>
<evidence type="ECO:0000256" key="4">
    <source>
        <dbReference type="ARBA" id="ARBA00023033"/>
    </source>
</evidence>
<dbReference type="AlphaFoldDB" id="A0A4D4LH33"/>
<dbReference type="Gene3D" id="3.20.20.30">
    <property type="entry name" value="Luciferase-like domain"/>
    <property type="match status" value="1"/>
</dbReference>
<keyword evidence="6" id="KW-1185">Reference proteome</keyword>
<evidence type="ECO:0008006" key="7">
    <source>
        <dbReference type="Google" id="ProtNLM"/>
    </source>
</evidence>